<keyword evidence="1" id="KW-0812">Transmembrane</keyword>
<dbReference type="Proteomes" id="UP001209878">
    <property type="component" value="Unassembled WGS sequence"/>
</dbReference>
<organism evidence="2 3">
    <name type="scientific">Ridgeia piscesae</name>
    <name type="common">Tubeworm</name>
    <dbReference type="NCBI Taxonomy" id="27915"/>
    <lineage>
        <taxon>Eukaryota</taxon>
        <taxon>Metazoa</taxon>
        <taxon>Spiralia</taxon>
        <taxon>Lophotrochozoa</taxon>
        <taxon>Annelida</taxon>
        <taxon>Polychaeta</taxon>
        <taxon>Sedentaria</taxon>
        <taxon>Canalipalpata</taxon>
        <taxon>Sabellida</taxon>
        <taxon>Siboglinidae</taxon>
        <taxon>Ridgeia</taxon>
    </lineage>
</organism>
<proteinExistence type="predicted"/>
<gene>
    <name evidence="2" type="ORF">NP493_402g02051</name>
</gene>
<keyword evidence="1" id="KW-0472">Membrane</keyword>
<evidence type="ECO:0000256" key="1">
    <source>
        <dbReference type="SAM" id="Phobius"/>
    </source>
</evidence>
<sequence length="119" mass="13284">MRFSRLHISFAFVNAVVVTSAVAILHHAQLVSVRILASLQTYHCATIFRIATLPRRFLVVPTAPRMNMSSRVTSMYKIHTLSIKHMFQIADTPAASACCNDAIGQSISKPYQIIHCRNT</sequence>
<keyword evidence="3" id="KW-1185">Reference proteome</keyword>
<comment type="caution">
    <text evidence="2">The sequence shown here is derived from an EMBL/GenBank/DDBJ whole genome shotgun (WGS) entry which is preliminary data.</text>
</comment>
<feature type="transmembrane region" description="Helical" evidence="1">
    <location>
        <begin position="6"/>
        <end position="25"/>
    </location>
</feature>
<accession>A0AAD9L0W9</accession>
<dbReference type="AlphaFoldDB" id="A0AAD9L0W9"/>
<dbReference type="EMBL" id="JAODUO010000403">
    <property type="protein sequence ID" value="KAK2181294.1"/>
    <property type="molecule type" value="Genomic_DNA"/>
</dbReference>
<evidence type="ECO:0000313" key="2">
    <source>
        <dbReference type="EMBL" id="KAK2181294.1"/>
    </source>
</evidence>
<evidence type="ECO:0000313" key="3">
    <source>
        <dbReference type="Proteomes" id="UP001209878"/>
    </source>
</evidence>
<reference evidence="2" key="1">
    <citation type="journal article" date="2023" name="Mol. Biol. Evol.">
        <title>Third-Generation Sequencing Reveals the Adaptive Role of the Epigenome in Three Deep-Sea Polychaetes.</title>
        <authorList>
            <person name="Perez M."/>
            <person name="Aroh O."/>
            <person name="Sun Y."/>
            <person name="Lan Y."/>
            <person name="Juniper S.K."/>
            <person name="Young C.R."/>
            <person name="Angers B."/>
            <person name="Qian P.Y."/>
        </authorList>
    </citation>
    <scope>NUCLEOTIDE SEQUENCE</scope>
    <source>
        <strain evidence="2">R07B-5</strain>
    </source>
</reference>
<protein>
    <submittedName>
        <fullName evidence="2">Uncharacterized protein</fullName>
    </submittedName>
</protein>
<keyword evidence="1" id="KW-1133">Transmembrane helix</keyword>
<name>A0AAD9L0W9_RIDPI</name>